<dbReference type="Pfam" id="PF13176">
    <property type="entry name" value="TPR_7"/>
    <property type="match status" value="1"/>
</dbReference>
<dbReference type="OrthoDB" id="277332at2"/>
<organism evidence="2 3">
    <name type="scientific">Fimbriiglobus ruber</name>
    <dbReference type="NCBI Taxonomy" id="1908690"/>
    <lineage>
        <taxon>Bacteria</taxon>
        <taxon>Pseudomonadati</taxon>
        <taxon>Planctomycetota</taxon>
        <taxon>Planctomycetia</taxon>
        <taxon>Gemmatales</taxon>
        <taxon>Gemmataceae</taxon>
        <taxon>Fimbriiglobus</taxon>
    </lineage>
</organism>
<dbReference type="RefSeq" id="WP_088255077.1">
    <property type="nucleotide sequence ID" value="NZ_NIDE01000005.1"/>
</dbReference>
<dbReference type="Proteomes" id="UP000214646">
    <property type="component" value="Unassembled WGS sequence"/>
</dbReference>
<dbReference type="SUPFAM" id="SSF48452">
    <property type="entry name" value="TPR-like"/>
    <property type="match status" value="1"/>
</dbReference>
<keyword evidence="3" id="KW-1185">Reference proteome</keyword>
<dbReference type="Gene3D" id="1.25.40.10">
    <property type="entry name" value="Tetratricopeptide repeat domain"/>
    <property type="match status" value="1"/>
</dbReference>
<keyword evidence="1" id="KW-1133">Transmembrane helix</keyword>
<dbReference type="InterPro" id="IPR019734">
    <property type="entry name" value="TPR_rpt"/>
</dbReference>
<accession>A0A225DQF3</accession>
<comment type="caution">
    <text evidence="2">The sequence shown here is derived from an EMBL/GenBank/DDBJ whole genome shotgun (WGS) entry which is preliminary data.</text>
</comment>
<evidence type="ECO:0000256" key="1">
    <source>
        <dbReference type="SAM" id="Phobius"/>
    </source>
</evidence>
<name>A0A225DQF3_9BACT</name>
<evidence type="ECO:0000313" key="2">
    <source>
        <dbReference type="EMBL" id="OWK41844.1"/>
    </source>
</evidence>
<protein>
    <recommendedName>
        <fullName evidence="4">Tetratricopeptide repeat protein</fullName>
    </recommendedName>
</protein>
<gene>
    <name evidence="2" type="ORF">FRUB_03922</name>
</gene>
<reference evidence="3" key="1">
    <citation type="submission" date="2017-06" db="EMBL/GenBank/DDBJ databases">
        <title>Genome analysis of Fimbriiglobus ruber SP5, the first member of the order Planctomycetales with confirmed chitinolytic capability.</title>
        <authorList>
            <person name="Ravin N.V."/>
            <person name="Rakitin A.L."/>
            <person name="Ivanova A.A."/>
            <person name="Beletsky A.V."/>
            <person name="Kulichevskaya I.S."/>
            <person name="Mardanov A.V."/>
            <person name="Dedysh S.N."/>
        </authorList>
    </citation>
    <scope>NUCLEOTIDE SEQUENCE [LARGE SCALE GENOMIC DNA]</scope>
    <source>
        <strain evidence="3">SP5</strain>
    </source>
</reference>
<dbReference type="InterPro" id="IPR011990">
    <property type="entry name" value="TPR-like_helical_dom_sf"/>
</dbReference>
<sequence>MFRPAGPLLLAGVVLGGLGVAAPFARAGLYSPDESTPFKVGPSGAAEELSFGSQFDGLFPLRFTALANAADDNPARPDNPDRRAVLARIAARKAAPGPAKPADLAALAADLLRVGRPDEALNLLAPRSRDRVPDFRVLANLAHVHARREEWGEAIRVHQAAVLDADMPDDLAGTTPDQRKWLKRVERVYYAKWLRAHRDRAAAPAAVDREDVFPLFDATFVNDLGKYEPGKLSAVERAKLPPDAIAVVQQLLLWAPWDTGLYWLLGELYAAAGRLREADTIFNQCAFGRQYTNRAIFMAHRSAVREAVTKLPPEVTVEAALADTPPLPTTDPDANLPSRGKVIAGAAVFALVAVVFLGLQIRSVVRRWRR</sequence>
<keyword evidence="1" id="KW-0812">Transmembrane</keyword>
<dbReference type="EMBL" id="NIDE01000005">
    <property type="protein sequence ID" value="OWK41844.1"/>
    <property type="molecule type" value="Genomic_DNA"/>
</dbReference>
<feature type="transmembrane region" description="Helical" evidence="1">
    <location>
        <begin position="342"/>
        <end position="361"/>
    </location>
</feature>
<proteinExistence type="predicted"/>
<evidence type="ECO:0000313" key="3">
    <source>
        <dbReference type="Proteomes" id="UP000214646"/>
    </source>
</evidence>
<evidence type="ECO:0008006" key="4">
    <source>
        <dbReference type="Google" id="ProtNLM"/>
    </source>
</evidence>
<keyword evidence="1" id="KW-0472">Membrane</keyword>
<dbReference type="AlphaFoldDB" id="A0A225DQF3"/>